<sequence>MSSFALEDFVGNGVLRDQMESLMADGWDDVPTLKVMSREDMDLLQLSQMQRDALELRTYLHDKLLMEYADTLEASGKNLQELLKSSPSELSSEYKMKRGHVARFLDRGSACGIQVPNDLVIPARKATAAHHGGASLSPPRSMSVSPPRQRRSESSNASYADSRASPPEEQPEHKPPVIVRPMTSQAPPASHAIFSAPKVEPRLCGLVKLGVMKEEVTPLSALENIMIQKLAPQHSKGVNPFKGKEPIQLAAPFKASQLWAEKPTLILCLRRPGCVMCRAEAHQLYARKPIFDAMGIQLVVVLNEHIDAEVRQFWPRYWGGMVVADTHRDFFKALGQGELPKEGFVTGFLLNSIAKANYKRAKATGVEGNYAGEGTIKGGLFIMRPGNGGVAYQFVERNFGDWAPIEEVLEVCGNIQNR</sequence>
<dbReference type="GO" id="GO:0005737">
    <property type="term" value="C:cytoplasm"/>
    <property type="evidence" value="ECO:0007669"/>
    <property type="project" value="UniProtKB-SubCell"/>
</dbReference>
<dbReference type="PANTHER" id="PTHR28630">
    <property type="match status" value="1"/>
</dbReference>
<dbReference type="PANTHER" id="PTHR28630:SF31">
    <property type="entry name" value="PEROXIREDOXIN-LIKE 2A"/>
    <property type="match status" value="1"/>
</dbReference>
<keyword evidence="2" id="KW-0963">Cytoplasm</keyword>
<dbReference type="Gramene" id="Pp3c6_17060V3.4">
    <property type="protein sequence ID" value="Pp3c6_17060V3.4"/>
    <property type="gene ID" value="Pp3c6_17060"/>
</dbReference>
<dbReference type="Gramene" id="Pp3c6_17060V3.1">
    <property type="protein sequence ID" value="Pp3c6_17060V3.1"/>
    <property type="gene ID" value="Pp3c6_17060"/>
</dbReference>
<reference evidence="9 11" key="2">
    <citation type="journal article" date="2018" name="Plant J.">
        <title>The Physcomitrella patens chromosome-scale assembly reveals moss genome structure and evolution.</title>
        <authorList>
            <person name="Lang D."/>
            <person name="Ullrich K.K."/>
            <person name="Murat F."/>
            <person name="Fuchs J."/>
            <person name="Jenkins J."/>
            <person name="Haas F.B."/>
            <person name="Piednoel M."/>
            <person name="Gundlach H."/>
            <person name="Van Bel M."/>
            <person name="Meyberg R."/>
            <person name="Vives C."/>
            <person name="Morata J."/>
            <person name="Symeonidi A."/>
            <person name="Hiss M."/>
            <person name="Muchero W."/>
            <person name="Kamisugi Y."/>
            <person name="Saleh O."/>
            <person name="Blanc G."/>
            <person name="Decker E.L."/>
            <person name="van Gessel N."/>
            <person name="Grimwood J."/>
            <person name="Hayes R.D."/>
            <person name="Graham S.W."/>
            <person name="Gunter L.E."/>
            <person name="McDaniel S.F."/>
            <person name="Hoernstein S.N.W."/>
            <person name="Larsson A."/>
            <person name="Li F.W."/>
            <person name="Perroud P.F."/>
            <person name="Phillips J."/>
            <person name="Ranjan P."/>
            <person name="Rokshar D.S."/>
            <person name="Rothfels C.J."/>
            <person name="Schneider L."/>
            <person name="Shu S."/>
            <person name="Stevenson D.W."/>
            <person name="Thummler F."/>
            <person name="Tillich M."/>
            <person name="Villarreal Aguilar J.C."/>
            <person name="Widiez T."/>
            <person name="Wong G.K."/>
            <person name="Wymore A."/>
            <person name="Zhang Y."/>
            <person name="Zimmer A.D."/>
            <person name="Quatrano R.S."/>
            <person name="Mayer K.F.X."/>
            <person name="Goodstein D."/>
            <person name="Casacuberta J.M."/>
            <person name="Vandepoele K."/>
            <person name="Reski R."/>
            <person name="Cuming A.C."/>
            <person name="Tuskan G.A."/>
            <person name="Maumus F."/>
            <person name="Salse J."/>
            <person name="Schmutz J."/>
            <person name="Rensing S.A."/>
        </authorList>
    </citation>
    <scope>NUCLEOTIDE SEQUENCE [LARGE SCALE GENOMIC DNA]</scope>
    <source>
        <strain evidence="10 11">cv. Gransden 2004</strain>
    </source>
</reference>
<comment type="similarity">
    <text evidence="4">Belongs to the peroxiredoxin-like PRXL2 family. PRXL2A subfamily.</text>
</comment>
<evidence type="ECO:0000256" key="4">
    <source>
        <dbReference type="ARBA" id="ARBA00023787"/>
    </source>
</evidence>
<organism evidence="9">
    <name type="scientific">Physcomitrium patens</name>
    <name type="common">Spreading-leaved earth moss</name>
    <name type="synonym">Physcomitrella patens</name>
    <dbReference type="NCBI Taxonomy" id="3218"/>
    <lineage>
        <taxon>Eukaryota</taxon>
        <taxon>Viridiplantae</taxon>
        <taxon>Streptophyta</taxon>
        <taxon>Embryophyta</taxon>
        <taxon>Bryophyta</taxon>
        <taxon>Bryophytina</taxon>
        <taxon>Bryopsida</taxon>
        <taxon>Funariidae</taxon>
        <taxon>Funariales</taxon>
        <taxon>Funariaceae</taxon>
        <taxon>Physcomitrium</taxon>
    </lineage>
</organism>
<name>A0A2K1KFX4_PHYPA</name>
<keyword evidence="3" id="KW-0676">Redox-active center</keyword>
<evidence type="ECO:0000256" key="6">
    <source>
        <dbReference type="ARBA" id="ARBA00032058"/>
    </source>
</evidence>
<feature type="compositionally biased region" description="Low complexity" evidence="8">
    <location>
        <begin position="135"/>
        <end position="147"/>
    </location>
</feature>
<dbReference type="Proteomes" id="UP000006727">
    <property type="component" value="Chromosome 6"/>
</dbReference>
<protein>
    <recommendedName>
        <fullName evidence="5">Peroxiredoxin-like 2A</fullName>
    </recommendedName>
    <alternativeName>
        <fullName evidence="7">Peroxiredoxin-like 2 activated in M-CSF stimulated monocytes</fullName>
    </alternativeName>
    <alternativeName>
        <fullName evidence="6">Redox-regulatory protein FAM213A</fullName>
    </alternativeName>
</protein>
<evidence type="ECO:0000256" key="8">
    <source>
        <dbReference type="SAM" id="MobiDB-lite"/>
    </source>
</evidence>
<evidence type="ECO:0000256" key="3">
    <source>
        <dbReference type="ARBA" id="ARBA00023284"/>
    </source>
</evidence>
<keyword evidence="11" id="KW-1185">Reference proteome</keyword>
<dbReference type="STRING" id="3218.A0A2K1KFX4"/>
<evidence type="ECO:0000313" key="10">
    <source>
        <dbReference type="EnsemblPlants" id="Pp3c6_17060V3.1"/>
    </source>
</evidence>
<evidence type="ECO:0000313" key="11">
    <source>
        <dbReference type="Proteomes" id="UP000006727"/>
    </source>
</evidence>
<dbReference type="OMA" id="CRAEAHK"/>
<dbReference type="EnsemblPlants" id="Pp3c6_17060V3.1">
    <property type="protein sequence ID" value="Pp3c6_17060V3.1"/>
    <property type="gene ID" value="Pp3c6_17060"/>
</dbReference>
<proteinExistence type="inferred from homology"/>
<dbReference type="Gramene" id="Pp3c6_17060V3.3">
    <property type="protein sequence ID" value="Pp3c6_17060V3.3"/>
    <property type="gene ID" value="Pp3c6_17060"/>
</dbReference>
<dbReference type="Pfam" id="PF13911">
    <property type="entry name" value="AhpC-TSA_2"/>
    <property type="match status" value="1"/>
</dbReference>
<dbReference type="RefSeq" id="XP_024379380.1">
    <property type="nucleotide sequence ID" value="XM_024523612.2"/>
</dbReference>
<dbReference type="EnsemblPlants" id="Pp3c6_17060V3.3">
    <property type="protein sequence ID" value="Pp3c6_17060V3.3"/>
    <property type="gene ID" value="Pp3c6_17060"/>
</dbReference>
<dbReference type="EMBL" id="ABEU02000006">
    <property type="protein sequence ID" value="PNR52690.1"/>
    <property type="molecule type" value="Genomic_DNA"/>
</dbReference>
<evidence type="ECO:0000313" key="9">
    <source>
        <dbReference type="EMBL" id="PNR52690.1"/>
    </source>
</evidence>
<dbReference type="PaxDb" id="3218-PP1S240_43V6.2"/>
<reference evidence="10" key="3">
    <citation type="submission" date="2020-12" db="UniProtKB">
        <authorList>
            <consortium name="EnsemblPlants"/>
        </authorList>
    </citation>
    <scope>IDENTIFICATION</scope>
</reference>
<dbReference type="KEGG" id="ppp:112284087"/>
<reference evidence="9 11" key="1">
    <citation type="journal article" date="2008" name="Science">
        <title>The Physcomitrella genome reveals evolutionary insights into the conquest of land by plants.</title>
        <authorList>
            <person name="Rensing S."/>
            <person name="Lang D."/>
            <person name="Zimmer A."/>
            <person name="Terry A."/>
            <person name="Salamov A."/>
            <person name="Shapiro H."/>
            <person name="Nishiyama T."/>
            <person name="Perroud P.-F."/>
            <person name="Lindquist E."/>
            <person name="Kamisugi Y."/>
            <person name="Tanahashi T."/>
            <person name="Sakakibara K."/>
            <person name="Fujita T."/>
            <person name="Oishi K."/>
            <person name="Shin-I T."/>
            <person name="Kuroki Y."/>
            <person name="Toyoda A."/>
            <person name="Suzuki Y."/>
            <person name="Hashimoto A."/>
            <person name="Yamaguchi K."/>
            <person name="Sugano A."/>
            <person name="Kohara Y."/>
            <person name="Fujiyama A."/>
            <person name="Anterola A."/>
            <person name="Aoki S."/>
            <person name="Ashton N."/>
            <person name="Barbazuk W.B."/>
            <person name="Barker E."/>
            <person name="Bennetzen J."/>
            <person name="Bezanilla M."/>
            <person name="Blankenship R."/>
            <person name="Cho S.H."/>
            <person name="Dutcher S."/>
            <person name="Estelle M."/>
            <person name="Fawcett J.A."/>
            <person name="Gundlach H."/>
            <person name="Hanada K."/>
            <person name="Heyl A."/>
            <person name="Hicks K.A."/>
            <person name="Hugh J."/>
            <person name="Lohr M."/>
            <person name="Mayer K."/>
            <person name="Melkozernov A."/>
            <person name="Murata T."/>
            <person name="Nelson D."/>
            <person name="Pils B."/>
            <person name="Prigge M."/>
            <person name="Reiss B."/>
            <person name="Renner T."/>
            <person name="Rombauts S."/>
            <person name="Rushton P."/>
            <person name="Sanderfoot A."/>
            <person name="Schween G."/>
            <person name="Shiu S.-H."/>
            <person name="Stueber K."/>
            <person name="Theodoulou F.L."/>
            <person name="Tu H."/>
            <person name="Van de Peer Y."/>
            <person name="Verrier P.J."/>
            <person name="Waters E."/>
            <person name="Wood A."/>
            <person name="Yang L."/>
            <person name="Cove D."/>
            <person name="Cuming A."/>
            <person name="Hasebe M."/>
            <person name="Lucas S."/>
            <person name="Mishler D.B."/>
            <person name="Reski R."/>
            <person name="Grigoriev I."/>
            <person name="Quatrano R.S."/>
            <person name="Boore J.L."/>
        </authorList>
    </citation>
    <scope>NUCLEOTIDE SEQUENCE [LARGE SCALE GENOMIC DNA]</scope>
    <source>
        <strain evidence="10 11">cv. Gransden 2004</strain>
    </source>
</reference>
<evidence type="ECO:0000256" key="5">
    <source>
        <dbReference type="ARBA" id="ARBA00023849"/>
    </source>
</evidence>
<dbReference type="Gramene" id="Pp3c6_17060V3.2">
    <property type="protein sequence ID" value="Pp3c6_17060V3.2"/>
    <property type="gene ID" value="Pp3c6_17060"/>
</dbReference>
<feature type="region of interest" description="Disordered" evidence="8">
    <location>
        <begin position="129"/>
        <end position="175"/>
    </location>
</feature>
<dbReference type="SUPFAM" id="SSF52833">
    <property type="entry name" value="Thioredoxin-like"/>
    <property type="match status" value="1"/>
</dbReference>
<dbReference type="OrthoDB" id="40334at2759"/>
<evidence type="ECO:0000256" key="2">
    <source>
        <dbReference type="ARBA" id="ARBA00022490"/>
    </source>
</evidence>
<accession>A0A2K1KFX4</accession>
<evidence type="ECO:0000256" key="1">
    <source>
        <dbReference type="ARBA" id="ARBA00004496"/>
    </source>
</evidence>
<comment type="subcellular location">
    <subcellularLocation>
        <location evidence="1">Cytoplasm</location>
    </subcellularLocation>
</comment>
<dbReference type="InterPro" id="IPR032801">
    <property type="entry name" value="PXL2A/B/C"/>
</dbReference>
<dbReference type="AlphaFoldDB" id="A0A2K1KFX4"/>
<gene>
    <name evidence="10" type="primary">LOC112284087</name>
    <name evidence="9" type="ORF">PHYPA_009064</name>
</gene>
<evidence type="ECO:0000256" key="7">
    <source>
        <dbReference type="ARBA" id="ARBA00032129"/>
    </source>
</evidence>
<dbReference type="EnsemblPlants" id="Pp3c6_17060V3.2">
    <property type="protein sequence ID" value="Pp3c6_17060V3.2"/>
    <property type="gene ID" value="Pp3c6_17060"/>
</dbReference>
<dbReference type="EnsemblPlants" id="Pp3c6_17060V3.4">
    <property type="protein sequence ID" value="Pp3c6_17060V3.4"/>
    <property type="gene ID" value="Pp3c6_17060"/>
</dbReference>
<dbReference type="Gene3D" id="3.40.30.10">
    <property type="entry name" value="Glutaredoxin"/>
    <property type="match status" value="1"/>
</dbReference>
<dbReference type="GeneID" id="112284087"/>
<dbReference type="InterPro" id="IPR036249">
    <property type="entry name" value="Thioredoxin-like_sf"/>
</dbReference>